<name>A0A9D1DXR7_9FIRM</name>
<reference evidence="2" key="2">
    <citation type="journal article" date="2021" name="PeerJ">
        <title>Extensive microbial diversity within the chicken gut microbiome revealed by metagenomics and culture.</title>
        <authorList>
            <person name="Gilroy R."/>
            <person name="Ravi A."/>
            <person name="Getino M."/>
            <person name="Pursley I."/>
            <person name="Horton D.L."/>
            <person name="Alikhan N.F."/>
            <person name="Baker D."/>
            <person name="Gharbi K."/>
            <person name="Hall N."/>
            <person name="Watson M."/>
            <person name="Adriaenssens E.M."/>
            <person name="Foster-Nyarko E."/>
            <person name="Jarju S."/>
            <person name="Secka A."/>
            <person name="Antonio M."/>
            <person name="Oren A."/>
            <person name="Chaudhuri R.R."/>
            <person name="La Ragione R."/>
            <person name="Hildebrand F."/>
            <person name="Pallen M.J."/>
        </authorList>
    </citation>
    <scope>NUCLEOTIDE SEQUENCE</scope>
    <source>
        <strain evidence="2">CHK189-12415</strain>
    </source>
</reference>
<evidence type="ECO:0000313" key="2">
    <source>
        <dbReference type="EMBL" id="HIR60957.1"/>
    </source>
</evidence>
<feature type="non-terminal residue" evidence="2">
    <location>
        <position position="337"/>
    </location>
</feature>
<dbReference type="EMBL" id="DVHA01000169">
    <property type="protein sequence ID" value="HIR60957.1"/>
    <property type="molecule type" value="Genomic_DNA"/>
</dbReference>
<accession>A0A9D1DXR7</accession>
<protein>
    <submittedName>
        <fullName evidence="2">Uncharacterized protein</fullName>
    </submittedName>
</protein>
<evidence type="ECO:0000256" key="1">
    <source>
        <dbReference type="SAM" id="SignalP"/>
    </source>
</evidence>
<organism evidence="2 3">
    <name type="scientific">Candidatus Faecivivens stercoravium</name>
    <dbReference type="NCBI Taxonomy" id="2840803"/>
    <lineage>
        <taxon>Bacteria</taxon>
        <taxon>Bacillati</taxon>
        <taxon>Bacillota</taxon>
        <taxon>Clostridia</taxon>
        <taxon>Eubacteriales</taxon>
        <taxon>Oscillospiraceae</taxon>
        <taxon>Oscillospiraceae incertae sedis</taxon>
        <taxon>Candidatus Faecivivens</taxon>
    </lineage>
</organism>
<proteinExistence type="predicted"/>
<gene>
    <name evidence="2" type="ORF">IAB37_05210</name>
</gene>
<feature type="chain" id="PRO_5039696213" evidence="1">
    <location>
        <begin position="32"/>
        <end position="337"/>
    </location>
</feature>
<keyword evidence="1" id="KW-0732">Signal</keyword>
<reference evidence="2" key="1">
    <citation type="submission" date="2020-10" db="EMBL/GenBank/DDBJ databases">
        <authorList>
            <person name="Gilroy R."/>
        </authorList>
    </citation>
    <scope>NUCLEOTIDE SEQUENCE</scope>
    <source>
        <strain evidence="2">CHK189-12415</strain>
    </source>
</reference>
<evidence type="ECO:0000313" key="3">
    <source>
        <dbReference type="Proteomes" id="UP000824241"/>
    </source>
</evidence>
<feature type="signal peptide" evidence="1">
    <location>
        <begin position="1"/>
        <end position="31"/>
    </location>
</feature>
<sequence length="337" mass="37539">MKFEMKKRILALALAGTTAFSVFGAAMSANAAWWNEDSSHINANDDAYYKHYEAAGTISWGSTENVAKEYDINNCYTLPNAKVEGGKYVEGTSVYVTEAVYNSMKNEDIKKYVDVLDEDVKGVSYYEDEEAFADSFGYDLETVKAGQGKTYGSFEYDKVTYSIGKKTYADGSWEFFAVKKGEETEHGTLEVVQKDRTYYVSQSALEAGSDYFQIFEQKDVIDNNFKTNEAYFIDEDAPITNLDDHGTGNDGITVIVKDSYYTYGVGTDAGYTQLDSTNPEDYEAVMANPVESSGEVYLYDYVEKLPTNIGADDFADAWADGELAKFMAAHHYDGTTL</sequence>
<comment type="caution">
    <text evidence="2">The sequence shown here is derived from an EMBL/GenBank/DDBJ whole genome shotgun (WGS) entry which is preliminary data.</text>
</comment>
<dbReference type="AlphaFoldDB" id="A0A9D1DXR7"/>
<dbReference type="Proteomes" id="UP000824241">
    <property type="component" value="Unassembled WGS sequence"/>
</dbReference>